<dbReference type="Proteomes" id="UP000248484">
    <property type="component" value="Chromosome 18"/>
</dbReference>
<dbReference type="Gene3D" id="1.25.10.10">
    <property type="entry name" value="Leucine-rich Repeat Variant"/>
    <property type="match status" value="4"/>
</dbReference>
<evidence type="ECO:0000256" key="15">
    <source>
        <dbReference type="ARBA" id="ARBA00023306"/>
    </source>
</evidence>
<feature type="compositionally biased region" description="Basic and acidic residues" evidence="21">
    <location>
        <begin position="1183"/>
        <end position="1200"/>
    </location>
</feature>
<keyword evidence="13" id="KW-0333">Golgi apparatus</keyword>
<comment type="function">
    <text evidence="17">Microtubule plus-end tracking protein that promotes the stabilization of dynamic microtubules. Involved in the nucleation of noncentrosomal microtubules originating from the trans-Golgi network (TGN). Required for the polarization of the cytoplasmic microtubule arrays in migrating cells towards the leading edge of the cell. May act at the cell cortex to enhance the frequency of rescue of depolymerizing microtubules by attaching their plus-ends to cortical platforms composed of ERC1 and PHLDB2. This cortical microtubule stabilizing activity is regulated at least in part by phosphatidylinositol 3-kinase signaling. Also performs a similar stabilizing function at the kinetochore which is essential for the bipolar alignment of chromosomes on the mitotic spindle.</text>
</comment>
<evidence type="ECO:0000256" key="7">
    <source>
        <dbReference type="ARBA" id="ARBA00022490"/>
    </source>
</evidence>
<evidence type="ECO:0000256" key="19">
    <source>
        <dbReference type="ARBA" id="ARBA00083433"/>
    </source>
</evidence>
<dbReference type="GO" id="GO:0030010">
    <property type="term" value="P:establishment of cell polarity"/>
    <property type="evidence" value="ECO:0007669"/>
    <property type="project" value="UniProtKB-ARBA"/>
</dbReference>
<feature type="region of interest" description="Disordered" evidence="21">
    <location>
        <begin position="829"/>
        <end position="857"/>
    </location>
</feature>
<dbReference type="GO" id="GO:0090307">
    <property type="term" value="P:mitotic spindle assembly"/>
    <property type="evidence" value="ECO:0007669"/>
    <property type="project" value="TreeGrafter"/>
</dbReference>
<feature type="region of interest" description="Disordered" evidence="21">
    <location>
        <begin position="721"/>
        <end position="794"/>
    </location>
</feature>
<evidence type="ECO:0000256" key="13">
    <source>
        <dbReference type="ARBA" id="ARBA00023034"/>
    </source>
</evidence>
<evidence type="ECO:0000256" key="2">
    <source>
        <dbReference type="ARBA" id="ARBA00004300"/>
    </source>
</evidence>
<evidence type="ECO:0000256" key="3">
    <source>
        <dbReference type="ARBA" id="ARBA00004601"/>
    </source>
</evidence>
<dbReference type="FunFam" id="1.25.10.10:FF:000001">
    <property type="entry name" value="CLIP-associating protein 1 isoform 2"/>
    <property type="match status" value="1"/>
</dbReference>
<keyword evidence="6" id="KW-0158">Chromosome</keyword>
<keyword evidence="8" id="KW-0132">Cell division</keyword>
<dbReference type="GO" id="GO:0000776">
    <property type="term" value="C:kinetochore"/>
    <property type="evidence" value="ECO:0007669"/>
    <property type="project" value="UniProtKB-KW"/>
</dbReference>
<dbReference type="FunFam" id="1.25.10.10:FF:000005">
    <property type="entry name" value="CLIP-associating protein 1 isoform 2"/>
    <property type="match status" value="1"/>
</dbReference>
<evidence type="ECO:0000256" key="14">
    <source>
        <dbReference type="ARBA" id="ARBA00023212"/>
    </source>
</evidence>
<feature type="domain" description="TOG" evidence="22">
    <location>
        <begin position="859"/>
        <end position="1113"/>
    </location>
</feature>
<feature type="compositionally biased region" description="Low complexity" evidence="21">
    <location>
        <begin position="839"/>
        <end position="853"/>
    </location>
</feature>
<dbReference type="GO" id="GO:0072686">
    <property type="term" value="C:mitotic spindle"/>
    <property type="evidence" value="ECO:0007669"/>
    <property type="project" value="TreeGrafter"/>
</dbReference>
<comment type="similarity">
    <text evidence="5">Belongs to the CLASP family.</text>
</comment>
<reference evidence="24" key="1">
    <citation type="submission" date="2025-08" db="UniProtKB">
        <authorList>
            <consortium name="RefSeq"/>
        </authorList>
    </citation>
    <scope>IDENTIFICATION</scope>
    <source>
        <tissue evidence="24">Muscle</tissue>
    </source>
</reference>
<dbReference type="InterPro" id="IPR034085">
    <property type="entry name" value="TOG"/>
</dbReference>
<feature type="region of interest" description="Disordered" evidence="21">
    <location>
        <begin position="637"/>
        <end position="700"/>
    </location>
</feature>
<evidence type="ECO:0000256" key="20">
    <source>
        <dbReference type="PROSITE-ProRule" id="PRU00103"/>
    </source>
</evidence>
<gene>
    <name evidence="24" type="primary">CLASP2</name>
</gene>
<evidence type="ECO:0000256" key="1">
    <source>
        <dbReference type="ARBA" id="ARBA00004186"/>
    </source>
</evidence>
<dbReference type="GeneID" id="102989064"/>
<sequence length="1522" mass="166693">MEPRCMEYFSAQVQQKDVGGRLQVGQELLLYLGVPGAIPDLEEDLGCLGKTVDTLTGWVGSSNYRVSLMGLEILSAFVDRLSTRFKSYVAMVIVALIDRMGDAKDKVRDEAQTLILKLMDQVAPPMYIWEQLASGFKHKNFRSREGVCLCLIETLNIFGAQPLVLSKLVPHLCILFGDSNSQVRDAAILAVVEIYRHVGEKVRMDLYKRGIPLARLEMILGKFDEVQNSGGMILSACKDKSFDDEESVDGNRPSSAASAFKVPAPKTSGNPVNSARKPGSAGGPKVGGASKEGGAGAVDEDDFIKAFTDVPSIQIYSSRELEETLNKIREILSDDKHDWDQRANALKKIRSLLVAGAAQYDCFFQHLRLLDGALKLSAKDLRSQVVREACITVAHLSTVLGNKFDHGAEAIVPTLFNLVPNSAKVMATSGCAAIRFIIRHTHVPRLIPLITSNCTSKSVPVRRRSFEFLDLLLQEWQTHSLERHAAVLVETIKKGIHDADAEARVEARKTYMGLRNHFPGEAETLYNSLEPSYQKSLQTYLKSSGSVASLPQSDRSSSSSQESLNRPFSSKWSTANPSTVAGRVSAGSSKASSLPGSLQRSRSDIDVNAAAGAKAHHAAGQSVRSGRLGAGALNPGSYASLEDTSDKMDGTASEDGRVRAKLSAPLAGMGNAKTDSRGRSRTKMVSQSQPGSRSGSPGRVLTTTALSTVSSGVQRVLVNSASAQKRSKIPRSQGCSREASPSRLSVARSSRIPRPSVSQGCSREASRESSRDTSPVRSFQPLGPGYGISQSSRLSSSVSAMRVLNTGSDVEEAVADALKKPARRRYESYGMHSDDDANSDASSACSERSYSSRNGSIPTYMRQTEDVAEVLNRCASSNWSERKEGLLGLQNLLKNQRTLSRVELKRLCEIFTRMFADPHGKVFSMFLETLVDFIQVHKDDLQDWLFVLLTQLLKKMGADLLGSVQAKVQKALDVTRESFPNDLQFNILMRFTVDQTQTPSLKTVKPALRDQLHSFWSSKVKVAILKYIETLAKQMDPGDFINSSETRLAVSRVITWTTEPKSSDVRKAAQSVLISLFELNTPEFTMLLGALPKTFQDGATKLLHNHLRNTGNGTQGSMGSPLTRPTPRSPANWSSPLTSPTNTSQNTLSPSAFDYDTENMNSEDIYSSLRGVTEAIQNFSFRSQEDMNEPLKRDSKKDEGDSTCGGPGMSDPRAGGDATDSSQTALDNKASLLHSMPAHSSPRSRDYNPYNYSDSISPFNKSALKEAMFDDDADQFPDDLSLDHSDLVAELLKELSNHNERVEERKIALYELMKLTQEESFSVWDEHFKTILLLLLETLGDKEPTIRALALKVLREILRHQPARFKNYAELTVMKTLEAHKDPHKEVVRSAEEAASVLATSISPEQCIKVLCPIIQTADYPINLAAIKMQTKVIERVSKETLNLLLPEIMPGLIQGYDNSESSVRKACVFCLVAVHAVIGDELKPHLSQLTGSKMKLLNLYIKRAQTGSGGADPTTDVSGQS</sequence>
<dbReference type="PANTHER" id="PTHR21567:SF30">
    <property type="entry name" value="CLIP-ASSOCIATING PROTEIN 2"/>
    <property type="match status" value="1"/>
</dbReference>
<feature type="compositionally biased region" description="Polar residues" evidence="21">
    <location>
        <begin position="568"/>
        <end position="579"/>
    </location>
</feature>
<dbReference type="PANTHER" id="PTHR21567">
    <property type="entry name" value="CLASP"/>
    <property type="match status" value="1"/>
</dbReference>
<protein>
    <recommendedName>
        <fullName evidence="18">CLIP-associating protein 1</fullName>
    </recommendedName>
    <alternativeName>
        <fullName evidence="19">Cytoplasmic linker-associated protein 1</fullName>
    </alternativeName>
</protein>
<evidence type="ECO:0000256" key="21">
    <source>
        <dbReference type="SAM" id="MobiDB-lite"/>
    </source>
</evidence>
<dbReference type="GO" id="GO:0005794">
    <property type="term" value="C:Golgi apparatus"/>
    <property type="evidence" value="ECO:0007669"/>
    <property type="project" value="UniProtKB-SubCell"/>
</dbReference>
<feature type="compositionally biased region" description="Basic and acidic residues" evidence="21">
    <location>
        <begin position="644"/>
        <end position="658"/>
    </location>
</feature>
<feature type="region of interest" description="Disordered" evidence="21">
    <location>
        <begin position="547"/>
        <end position="601"/>
    </location>
</feature>
<evidence type="ECO:0000256" key="10">
    <source>
        <dbReference type="ARBA" id="ARBA00022737"/>
    </source>
</evidence>
<dbReference type="PROSITE" id="PS50077">
    <property type="entry name" value="HEAT_REPEAT"/>
    <property type="match status" value="1"/>
</dbReference>
<feature type="compositionally biased region" description="Polar residues" evidence="21">
    <location>
        <begin position="586"/>
        <end position="600"/>
    </location>
</feature>
<keyword evidence="10" id="KW-0677">Repeat</keyword>
<dbReference type="Pfam" id="PF21041">
    <property type="entry name" value="XMAP215_CLASP_TOG"/>
    <property type="match status" value="1"/>
</dbReference>
<dbReference type="GO" id="GO:0040001">
    <property type="term" value="P:establishment of mitotic spindle localization"/>
    <property type="evidence" value="ECO:0007669"/>
    <property type="project" value="TreeGrafter"/>
</dbReference>
<accession>A0A9W2WA69</accession>
<dbReference type="Pfam" id="PF21040">
    <property type="entry name" value="CEP104-like_TOG"/>
    <property type="match status" value="1"/>
</dbReference>
<dbReference type="InterPro" id="IPR057546">
    <property type="entry name" value="HEAT_GCN1"/>
</dbReference>
<organism evidence="23 24">
    <name type="scientific">Physeter macrocephalus</name>
    <name type="common">Sperm whale</name>
    <name type="synonym">Physeter catodon</name>
    <dbReference type="NCBI Taxonomy" id="9755"/>
    <lineage>
        <taxon>Eukaryota</taxon>
        <taxon>Metazoa</taxon>
        <taxon>Chordata</taxon>
        <taxon>Craniata</taxon>
        <taxon>Vertebrata</taxon>
        <taxon>Euteleostomi</taxon>
        <taxon>Mammalia</taxon>
        <taxon>Eutheria</taxon>
        <taxon>Laurasiatheria</taxon>
        <taxon>Artiodactyla</taxon>
        <taxon>Whippomorpha</taxon>
        <taxon>Cetacea</taxon>
        <taxon>Odontoceti</taxon>
        <taxon>Physeteridae</taxon>
        <taxon>Physeter</taxon>
    </lineage>
</organism>
<feature type="compositionally biased region" description="Gly residues" evidence="21">
    <location>
        <begin position="280"/>
        <end position="294"/>
    </location>
</feature>
<dbReference type="InterPro" id="IPR021133">
    <property type="entry name" value="HEAT_type_2"/>
</dbReference>
<keyword evidence="23" id="KW-1185">Reference proteome</keyword>
<comment type="subcellular location">
    <subcellularLocation>
        <location evidence="4">Chromosome</location>
        <location evidence="4">Centromere</location>
        <location evidence="4">Kinetochore</location>
    </subcellularLocation>
    <subcellularLocation>
        <location evidence="2">Cytoplasm</location>
        <location evidence="2">Cytoskeleton</location>
        <location evidence="2">Microtubule organizing center</location>
        <location evidence="2">Centrosome</location>
    </subcellularLocation>
    <subcellularLocation>
        <location evidence="1">Cytoplasm</location>
        <location evidence="1">Cytoskeleton</location>
        <location evidence="1">Spindle</location>
    </subcellularLocation>
    <subcellularLocation>
        <location evidence="3">Golgi apparatus</location>
        <location evidence="3">trans-Golgi network</location>
    </subcellularLocation>
</comment>
<keyword evidence="7" id="KW-0963">Cytoplasm</keyword>
<evidence type="ECO:0000256" key="5">
    <source>
        <dbReference type="ARBA" id="ARBA00009549"/>
    </source>
</evidence>
<dbReference type="GO" id="GO:0007026">
    <property type="term" value="P:negative regulation of microtubule depolymerization"/>
    <property type="evidence" value="ECO:0007669"/>
    <property type="project" value="UniProtKB-ARBA"/>
</dbReference>
<dbReference type="GO" id="GO:0045180">
    <property type="term" value="C:basal cortex"/>
    <property type="evidence" value="ECO:0007669"/>
    <property type="project" value="TreeGrafter"/>
</dbReference>
<dbReference type="Pfam" id="PF23271">
    <property type="entry name" value="HEAT_GCN1"/>
    <property type="match status" value="1"/>
</dbReference>
<feature type="domain" description="TOG" evidence="22">
    <location>
        <begin position="317"/>
        <end position="550"/>
    </location>
</feature>
<evidence type="ECO:0000256" key="11">
    <source>
        <dbReference type="ARBA" id="ARBA00022776"/>
    </source>
</evidence>
<dbReference type="GO" id="GO:0051301">
    <property type="term" value="P:cell division"/>
    <property type="evidence" value="ECO:0007669"/>
    <property type="project" value="UniProtKB-KW"/>
</dbReference>
<dbReference type="GO" id="GO:0008017">
    <property type="term" value="F:microtubule binding"/>
    <property type="evidence" value="ECO:0007669"/>
    <property type="project" value="UniProtKB-ARBA"/>
</dbReference>
<dbReference type="GO" id="GO:0005876">
    <property type="term" value="C:spindle microtubule"/>
    <property type="evidence" value="ECO:0007669"/>
    <property type="project" value="TreeGrafter"/>
</dbReference>
<dbReference type="RefSeq" id="XP_054935775.1">
    <property type="nucleotide sequence ID" value="XM_055079800.1"/>
</dbReference>
<evidence type="ECO:0000313" key="23">
    <source>
        <dbReference type="Proteomes" id="UP000248484"/>
    </source>
</evidence>
<evidence type="ECO:0000256" key="12">
    <source>
        <dbReference type="ARBA" id="ARBA00022838"/>
    </source>
</evidence>
<keyword evidence="12" id="KW-0995">Kinetochore</keyword>
<keyword evidence="11" id="KW-0498">Mitosis</keyword>
<dbReference type="SMART" id="SM01349">
    <property type="entry name" value="TOG"/>
    <property type="match status" value="4"/>
</dbReference>
<evidence type="ECO:0000256" key="9">
    <source>
        <dbReference type="ARBA" id="ARBA00022701"/>
    </source>
</evidence>
<keyword evidence="14" id="KW-0206">Cytoskeleton</keyword>
<dbReference type="CTD" id="23122"/>
<evidence type="ECO:0000256" key="17">
    <source>
        <dbReference type="ARBA" id="ARBA00055763"/>
    </source>
</evidence>
<feature type="region of interest" description="Disordered" evidence="21">
    <location>
        <begin position="244"/>
        <end position="294"/>
    </location>
</feature>
<evidence type="ECO:0000256" key="16">
    <source>
        <dbReference type="ARBA" id="ARBA00023328"/>
    </source>
</evidence>
<keyword evidence="15" id="KW-0131">Cell cycle</keyword>
<dbReference type="InterPro" id="IPR011989">
    <property type="entry name" value="ARM-like"/>
</dbReference>
<dbReference type="InterPro" id="IPR024395">
    <property type="entry name" value="CLASP_N_dom"/>
</dbReference>
<dbReference type="FunFam" id="1.25.10.10:FF:000006">
    <property type="entry name" value="CLIP-associating protein 1 isoform 2"/>
    <property type="match status" value="1"/>
</dbReference>
<dbReference type="GO" id="GO:0005881">
    <property type="term" value="C:cytoplasmic microtubule"/>
    <property type="evidence" value="ECO:0007669"/>
    <property type="project" value="TreeGrafter"/>
</dbReference>
<dbReference type="InterPro" id="IPR016024">
    <property type="entry name" value="ARM-type_fold"/>
</dbReference>
<dbReference type="SUPFAM" id="SSF48371">
    <property type="entry name" value="ARM repeat"/>
    <property type="match status" value="2"/>
</dbReference>
<evidence type="ECO:0000256" key="6">
    <source>
        <dbReference type="ARBA" id="ARBA00022454"/>
    </source>
</evidence>
<feature type="compositionally biased region" description="Low complexity" evidence="21">
    <location>
        <begin position="549"/>
        <end position="567"/>
    </location>
</feature>
<evidence type="ECO:0000256" key="4">
    <source>
        <dbReference type="ARBA" id="ARBA00004629"/>
    </source>
</evidence>
<feature type="region of interest" description="Disordered" evidence="21">
    <location>
        <begin position="1180"/>
        <end position="1223"/>
    </location>
</feature>
<dbReference type="Pfam" id="PF12348">
    <property type="entry name" value="CLASP_N"/>
    <property type="match status" value="1"/>
</dbReference>
<dbReference type="GO" id="GO:0005813">
    <property type="term" value="C:centrosome"/>
    <property type="evidence" value="ECO:0007669"/>
    <property type="project" value="UniProtKB-SubCell"/>
</dbReference>
<dbReference type="FunFam" id="1.25.10.10:FF:000031">
    <property type="entry name" value="CLIP-associating protein 1 isoform 2"/>
    <property type="match status" value="1"/>
</dbReference>
<feature type="compositionally biased region" description="Polar residues" evidence="21">
    <location>
        <begin position="1108"/>
        <end position="1120"/>
    </location>
</feature>
<feature type="repeat" description="HEAT" evidence="20">
    <location>
        <begin position="168"/>
        <end position="206"/>
    </location>
</feature>
<feature type="compositionally biased region" description="Low complexity" evidence="21">
    <location>
        <begin position="686"/>
        <end position="700"/>
    </location>
</feature>
<feature type="region of interest" description="Disordered" evidence="21">
    <location>
        <begin position="1106"/>
        <end position="1156"/>
    </location>
</feature>
<proteinExistence type="inferred from homology"/>
<feature type="compositionally biased region" description="Polar residues" evidence="21">
    <location>
        <begin position="1129"/>
        <end position="1150"/>
    </location>
</feature>
<evidence type="ECO:0000259" key="22">
    <source>
        <dbReference type="SMART" id="SM01349"/>
    </source>
</evidence>
<keyword evidence="16" id="KW-0137">Centromere</keyword>
<evidence type="ECO:0000313" key="24">
    <source>
        <dbReference type="RefSeq" id="XP_054935775.1"/>
    </source>
</evidence>
<keyword evidence="9" id="KW-0493">Microtubule</keyword>
<evidence type="ECO:0000256" key="8">
    <source>
        <dbReference type="ARBA" id="ARBA00022618"/>
    </source>
</evidence>
<dbReference type="InterPro" id="IPR048491">
    <property type="entry name" value="XMAP215_CLASP_TOG"/>
</dbReference>
<feature type="domain" description="TOG" evidence="22">
    <location>
        <begin position="1279"/>
        <end position="1515"/>
    </location>
</feature>
<feature type="domain" description="TOG" evidence="22">
    <location>
        <begin position="7"/>
        <end position="232"/>
    </location>
</feature>
<evidence type="ECO:0000256" key="18">
    <source>
        <dbReference type="ARBA" id="ARBA00071710"/>
    </source>
</evidence>
<name>A0A9W2WA69_PHYMC</name>